<evidence type="ECO:0000313" key="2">
    <source>
        <dbReference type="Proteomes" id="UP000295197"/>
    </source>
</evidence>
<accession>A0A4R3VX39</accession>
<organism evidence="1 2">
    <name type="scientific">Sphingobacterium alimentarium</name>
    <dbReference type="NCBI Taxonomy" id="797292"/>
    <lineage>
        <taxon>Bacteria</taxon>
        <taxon>Pseudomonadati</taxon>
        <taxon>Bacteroidota</taxon>
        <taxon>Sphingobacteriia</taxon>
        <taxon>Sphingobacteriales</taxon>
        <taxon>Sphingobacteriaceae</taxon>
        <taxon>Sphingobacterium</taxon>
    </lineage>
</organism>
<protein>
    <submittedName>
        <fullName evidence="1">Uncharacterized protein</fullName>
    </submittedName>
</protein>
<keyword evidence="2" id="KW-1185">Reference proteome</keyword>
<dbReference type="Proteomes" id="UP000295197">
    <property type="component" value="Unassembled WGS sequence"/>
</dbReference>
<evidence type="ECO:0000313" key="1">
    <source>
        <dbReference type="EMBL" id="TCV10849.1"/>
    </source>
</evidence>
<sequence>MINVLIIDYCDEYNNNNLYFLLNYKKEELHMQLFFLYIFNTACYTEKLSPHAQVLEAFGL</sequence>
<dbReference type="EMBL" id="SMBZ01000031">
    <property type="protein sequence ID" value="TCV10849.1"/>
    <property type="molecule type" value="Genomic_DNA"/>
</dbReference>
<dbReference type="AlphaFoldDB" id="A0A4R3VX39"/>
<gene>
    <name evidence="1" type="ORF">EDC17_103111</name>
</gene>
<name>A0A4R3VX39_9SPHI</name>
<comment type="caution">
    <text evidence="1">The sequence shown here is derived from an EMBL/GenBank/DDBJ whole genome shotgun (WGS) entry which is preliminary data.</text>
</comment>
<proteinExistence type="predicted"/>
<reference evidence="1 2" key="1">
    <citation type="submission" date="2019-03" db="EMBL/GenBank/DDBJ databases">
        <title>Genomic Encyclopedia of Type Strains, Phase IV (KMG-IV): sequencing the most valuable type-strain genomes for metagenomic binning, comparative biology and taxonomic classification.</title>
        <authorList>
            <person name="Goeker M."/>
        </authorList>
    </citation>
    <scope>NUCLEOTIDE SEQUENCE [LARGE SCALE GENOMIC DNA]</scope>
    <source>
        <strain evidence="1 2">DSM 22362</strain>
    </source>
</reference>